<gene>
    <name evidence="2" type="ORF">LUZ63_019873</name>
</gene>
<evidence type="ECO:0000259" key="1">
    <source>
        <dbReference type="Pfam" id="PF00646"/>
    </source>
</evidence>
<dbReference type="PANTHER" id="PTHR24414">
    <property type="entry name" value="F-BOX/KELCH-REPEAT PROTEIN SKIP4"/>
    <property type="match status" value="1"/>
</dbReference>
<accession>A0A9Q0HJW8</accession>
<evidence type="ECO:0000313" key="3">
    <source>
        <dbReference type="Proteomes" id="UP001151287"/>
    </source>
</evidence>
<evidence type="ECO:0000313" key="2">
    <source>
        <dbReference type="EMBL" id="KAJ1688483.1"/>
    </source>
</evidence>
<feature type="domain" description="F-box" evidence="1">
    <location>
        <begin position="14"/>
        <end position="49"/>
    </location>
</feature>
<dbReference type="PANTHER" id="PTHR24414:SF44">
    <property type="entry name" value="F-BOX DOMAIN-CONTAINING PROTEIN"/>
    <property type="match status" value="1"/>
</dbReference>
<dbReference type="InterPro" id="IPR036047">
    <property type="entry name" value="F-box-like_dom_sf"/>
</dbReference>
<dbReference type="SUPFAM" id="SSF117281">
    <property type="entry name" value="Kelch motif"/>
    <property type="match status" value="1"/>
</dbReference>
<name>A0A9Q0HJW8_9POAL</name>
<sequence>MFGKEPLNCNSMIDLQSDMLEEVITKLPTIDLLSASCVSVDWLQAVSSSLQRRPRLFPWLIVRCIPQPKSSSYSIHALDPYSHTWLSITCHNSASKQPSTILHFLSGPTRDRLYMLSPSKMAIFEDPFGSMHRMEAKGPKVWRQDPVVAEVGRWIVVAGGGGFLMGLEDEDGAVEVFDKHAQTGTWEVAEPIPWKFEGSTFATWLSAASSDTRLYVIEKKMGWMSQFNPETKKWGPTRRMMPDRSVSAWSIATVAKERLLLVGAGKEGEGRKGVMKVRYWEVDGNSLQVINDKPEEMPGEMVSRLFPDFHMMDDARQRACSVQVCGTVHGGYIFDPAKMKHGVVMYHRSTEGEEGRRVERWEWVPYPAAVEYCQREAISLGCSPVTLNQLARCFV</sequence>
<dbReference type="EMBL" id="JAMQYH010000005">
    <property type="protein sequence ID" value="KAJ1688483.1"/>
    <property type="molecule type" value="Genomic_DNA"/>
</dbReference>
<proteinExistence type="predicted"/>
<dbReference type="InterPro" id="IPR050354">
    <property type="entry name" value="F-box/kelch-repeat_ARATH"/>
</dbReference>
<dbReference type="Pfam" id="PF00646">
    <property type="entry name" value="F-box"/>
    <property type="match status" value="1"/>
</dbReference>
<dbReference type="InterPro" id="IPR015915">
    <property type="entry name" value="Kelch-typ_b-propeller"/>
</dbReference>
<reference evidence="2" key="1">
    <citation type="journal article" date="2022" name="Cell">
        <title>Repeat-based holocentromeres influence genome architecture and karyotype evolution.</title>
        <authorList>
            <person name="Hofstatter P.G."/>
            <person name="Thangavel G."/>
            <person name="Lux T."/>
            <person name="Neumann P."/>
            <person name="Vondrak T."/>
            <person name="Novak P."/>
            <person name="Zhang M."/>
            <person name="Costa L."/>
            <person name="Castellani M."/>
            <person name="Scott A."/>
            <person name="Toegelov H."/>
            <person name="Fuchs J."/>
            <person name="Mata-Sucre Y."/>
            <person name="Dias Y."/>
            <person name="Vanzela A.L.L."/>
            <person name="Huettel B."/>
            <person name="Almeida C.C.S."/>
            <person name="Simkova H."/>
            <person name="Souza G."/>
            <person name="Pedrosa-Harand A."/>
            <person name="Macas J."/>
            <person name="Mayer K.F.X."/>
            <person name="Houben A."/>
            <person name="Marques A."/>
        </authorList>
    </citation>
    <scope>NUCLEOTIDE SEQUENCE</scope>
    <source>
        <strain evidence="2">RhyBre1mFocal</strain>
    </source>
</reference>
<comment type="caution">
    <text evidence="2">The sequence shown here is derived from an EMBL/GenBank/DDBJ whole genome shotgun (WGS) entry which is preliminary data.</text>
</comment>
<dbReference type="OrthoDB" id="1854110at2759"/>
<keyword evidence="3" id="KW-1185">Reference proteome</keyword>
<dbReference type="SUPFAM" id="SSF81383">
    <property type="entry name" value="F-box domain"/>
    <property type="match status" value="1"/>
</dbReference>
<dbReference type="Proteomes" id="UP001151287">
    <property type="component" value="Unassembled WGS sequence"/>
</dbReference>
<protein>
    <recommendedName>
        <fullName evidence="1">F-box domain-containing protein</fullName>
    </recommendedName>
</protein>
<dbReference type="GO" id="GO:0005634">
    <property type="term" value="C:nucleus"/>
    <property type="evidence" value="ECO:0007669"/>
    <property type="project" value="TreeGrafter"/>
</dbReference>
<dbReference type="AlphaFoldDB" id="A0A9Q0HJW8"/>
<dbReference type="InterPro" id="IPR001810">
    <property type="entry name" value="F-box_dom"/>
</dbReference>
<dbReference type="GO" id="GO:0005829">
    <property type="term" value="C:cytosol"/>
    <property type="evidence" value="ECO:0007669"/>
    <property type="project" value="TreeGrafter"/>
</dbReference>
<dbReference type="GO" id="GO:0043161">
    <property type="term" value="P:proteasome-mediated ubiquitin-dependent protein catabolic process"/>
    <property type="evidence" value="ECO:0007669"/>
    <property type="project" value="TreeGrafter"/>
</dbReference>
<organism evidence="2 3">
    <name type="scientific">Rhynchospora breviuscula</name>
    <dbReference type="NCBI Taxonomy" id="2022672"/>
    <lineage>
        <taxon>Eukaryota</taxon>
        <taxon>Viridiplantae</taxon>
        <taxon>Streptophyta</taxon>
        <taxon>Embryophyta</taxon>
        <taxon>Tracheophyta</taxon>
        <taxon>Spermatophyta</taxon>
        <taxon>Magnoliopsida</taxon>
        <taxon>Liliopsida</taxon>
        <taxon>Poales</taxon>
        <taxon>Cyperaceae</taxon>
        <taxon>Cyperoideae</taxon>
        <taxon>Rhynchosporeae</taxon>
        <taxon>Rhynchospora</taxon>
    </lineage>
</organism>
<dbReference type="Gene3D" id="2.120.10.80">
    <property type="entry name" value="Kelch-type beta propeller"/>
    <property type="match status" value="1"/>
</dbReference>